<dbReference type="InterPro" id="IPR036322">
    <property type="entry name" value="WD40_repeat_dom_sf"/>
</dbReference>
<gene>
    <name evidence="2" type="ORF">FRACYDRAFT_254907</name>
</gene>
<reference evidence="2 3" key="1">
    <citation type="submission" date="2016-09" db="EMBL/GenBank/DDBJ databases">
        <title>Extensive genetic diversity and differential bi-allelic expression allows diatom success in the polar Southern Ocean.</title>
        <authorList>
            <consortium name="DOE Joint Genome Institute"/>
            <person name="Mock T."/>
            <person name="Otillar R.P."/>
            <person name="Strauss J."/>
            <person name="Dupont C."/>
            <person name="Frickenhaus S."/>
            <person name="Maumus F."/>
            <person name="Mcmullan M."/>
            <person name="Sanges R."/>
            <person name="Schmutz J."/>
            <person name="Toseland A."/>
            <person name="Valas R."/>
            <person name="Veluchamy A."/>
            <person name="Ward B.J."/>
            <person name="Allen A."/>
            <person name="Barry K."/>
            <person name="Falciatore A."/>
            <person name="Ferrante M."/>
            <person name="Fortunato A.E."/>
            <person name="Gloeckner G."/>
            <person name="Gruber A."/>
            <person name="Hipkin R."/>
            <person name="Janech M."/>
            <person name="Kroth P."/>
            <person name="Leese F."/>
            <person name="Lindquist E."/>
            <person name="Lyon B.R."/>
            <person name="Martin J."/>
            <person name="Mayer C."/>
            <person name="Parker M."/>
            <person name="Quesneville H."/>
            <person name="Raymond J."/>
            <person name="Uhlig C."/>
            <person name="Valentin K.U."/>
            <person name="Worden A.Z."/>
            <person name="Armbrust E.V."/>
            <person name="Bowler C."/>
            <person name="Green B."/>
            <person name="Moulton V."/>
            <person name="Van Oosterhout C."/>
            <person name="Grigoriev I."/>
        </authorList>
    </citation>
    <scope>NUCLEOTIDE SEQUENCE [LARGE SCALE GENOMIC DNA]</scope>
    <source>
        <strain evidence="2 3">CCMP1102</strain>
    </source>
</reference>
<dbReference type="PANTHER" id="PTHR16148:SF11">
    <property type="entry name" value="CDKN2A-INTERACTING PROTEIN"/>
    <property type="match status" value="1"/>
</dbReference>
<dbReference type="OrthoDB" id="10678605at2759"/>
<dbReference type="PANTHER" id="PTHR16148">
    <property type="entry name" value="NF-KAPPA-B-REPRESSING FACTOR-RELATED"/>
    <property type="match status" value="1"/>
</dbReference>
<evidence type="ECO:0000313" key="3">
    <source>
        <dbReference type="Proteomes" id="UP000095751"/>
    </source>
</evidence>
<evidence type="ECO:0000313" key="2">
    <source>
        <dbReference type="EMBL" id="OEU06339.1"/>
    </source>
</evidence>
<keyword evidence="3" id="KW-1185">Reference proteome</keyword>
<evidence type="ECO:0008006" key="4">
    <source>
        <dbReference type="Google" id="ProtNLM"/>
    </source>
</evidence>
<organism evidence="2 3">
    <name type="scientific">Fragilariopsis cylindrus CCMP1102</name>
    <dbReference type="NCBI Taxonomy" id="635003"/>
    <lineage>
        <taxon>Eukaryota</taxon>
        <taxon>Sar</taxon>
        <taxon>Stramenopiles</taxon>
        <taxon>Ochrophyta</taxon>
        <taxon>Bacillariophyta</taxon>
        <taxon>Bacillariophyceae</taxon>
        <taxon>Bacillariophycidae</taxon>
        <taxon>Bacillariales</taxon>
        <taxon>Bacillariaceae</taxon>
        <taxon>Fragilariopsis</taxon>
    </lineage>
</organism>
<feature type="compositionally biased region" description="Basic residues" evidence="1">
    <location>
        <begin position="113"/>
        <end position="135"/>
    </location>
</feature>
<dbReference type="GO" id="GO:0005730">
    <property type="term" value="C:nucleolus"/>
    <property type="evidence" value="ECO:0007669"/>
    <property type="project" value="TreeGrafter"/>
</dbReference>
<dbReference type="AlphaFoldDB" id="A0A1E7EK84"/>
<feature type="region of interest" description="Disordered" evidence="1">
    <location>
        <begin position="198"/>
        <end position="230"/>
    </location>
</feature>
<dbReference type="InParanoid" id="A0A1E7EK84"/>
<dbReference type="Gene3D" id="2.130.10.10">
    <property type="entry name" value="YVTN repeat-like/Quinoprotein amine dehydrogenase"/>
    <property type="match status" value="1"/>
</dbReference>
<proteinExistence type="predicted"/>
<protein>
    <recommendedName>
        <fullName evidence="4">WD40 repeat-like protein</fullName>
    </recommendedName>
</protein>
<sequence>MVLDSKTKKWQHSGQNHGDSNSDILYQILEYISTTDLYSLGVCGSKFLCDFIFSNPITGGDEASSSFQQMIGHNNQIFKPYGRQYLQNCFYFKQSIVVLKEQQQKGEYEKEKVQKRKRRGYEKKKKQKQARKKRGRQEEDVGKLLSITNHPHHQDDDDDNNNNNNNNTEKKSLLNRIGLFTKEEEDSIVINNSNGYFGVDFIRPRRQGRRRQQRQQRQTKTNESKEDEDGYEEGVIAIWGDYSGIFLTTNVNNILKGDANVDVDAATTTTNVDVDAATTTTTTTSTTTTPMTATATTSIVPNHPIHGDSGYLFGDSLQVMSILFASKENTYNSNSNNKKHNSNSYVFIGFASGKIYCIDSNPVENHIASCCVKTNGVTTSAISIVQEIVIHWNAMIDGNLQRITTVNINPLSSSSSILEGIMTPNVPSPLAMSSSTFYCDWNNNNSNDNNNNGNDTTITTRSKKRRMTFLSIGSRNQTLTNIWWDTDDETIAFDETTTTTTTTTLPNNSMEKYMNIQLSSYDKSSFELSAMSTTPSLKLPRFNSWCNYLKKRSRARGQHHIVYTKYATAAILILGTSKGDLIRINMNPKPEQTESEFEYVDIDDDQDHEQEDRCDIVYNCCRSGMVESVELVGNCSNSNSSCSSGSGSSSIMITAGGSDGKIRFWDWNTFTCLGYLSIHPGRLIVVLLPPNNQALAAAAGRSSSGANKHYVHQQHDIVRQLTVGQLYYIAIVGFHCFNNNGSNSNNN</sequence>
<dbReference type="SUPFAM" id="SSF50978">
    <property type="entry name" value="WD40 repeat-like"/>
    <property type="match status" value="1"/>
</dbReference>
<feature type="compositionally biased region" description="Basic residues" evidence="1">
    <location>
        <begin position="204"/>
        <end position="214"/>
    </location>
</feature>
<dbReference type="InterPro" id="IPR015943">
    <property type="entry name" value="WD40/YVTN_repeat-like_dom_sf"/>
</dbReference>
<dbReference type="GO" id="GO:0005654">
    <property type="term" value="C:nucleoplasm"/>
    <property type="evidence" value="ECO:0007669"/>
    <property type="project" value="TreeGrafter"/>
</dbReference>
<dbReference type="Proteomes" id="UP000095751">
    <property type="component" value="Unassembled WGS sequence"/>
</dbReference>
<evidence type="ECO:0000256" key="1">
    <source>
        <dbReference type="SAM" id="MobiDB-lite"/>
    </source>
</evidence>
<dbReference type="EMBL" id="KV784412">
    <property type="protein sequence ID" value="OEU06339.1"/>
    <property type="molecule type" value="Genomic_DNA"/>
</dbReference>
<dbReference type="KEGG" id="fcy:FRACYDRAFT_254907"/>
<accession>A0A1E7EK84</accession>
<name>A0A1E7EK84_9STRA</name>
<feature type="region of interest" description="Disordered" evidence="1">
    <location>
        <begin position="107"/>
        <end position="169"/>
    </location>
</feature>